<dbReference type="EMBL" id="REGN01000955">
    <property type="protein sequence ID" value="RNA37964.1"/>
    <property type="molecule type" value="Genomic_DNA"/>
</dbReference>
<sequence>MCLLFDTEPLNGLPDILTTVELFNLICETYHLIKISFKNWIYNLKKKKKEILRIAFFLFF</sequence>
<accession>A0A3M7SQ49</accession>
<evidence type="ECO:0000313" key="1">
    <source>
        <dbReference type="EMBL" id="RNA37964.1"/>
    </source>
</evidence>
<organism evidence="1 2">
    <name type="scientific">Brachionus plicatilis</name>
    <name type="common">Marine rotifer</name>
    <name type="synonym">Brachionus muelleri</name>
    <dbReference type="NCBI Taxonomy" id="10195"/>
    <lineage>
        <taxon>Eukaryota</taxon>
        <taxon>Metazoa</taxon>
        <taxon>Spiralia</taxon>
        <taxon>Gnathifera</taxon>
        <taxon>Rotifera</taxon>
        <taxon>Eurotatoria</taxon>
        <taxon>Monogononta</taxon>
        <taxon>Pseudotrocha</taxon>
        <taxon>Ploima</taxon>
        <taxon>Brachionidae</taxon>
        <taxon>Brachionus</taxon>
    </lineage>
</organism>
<keyword evidence="2" id="KW-1185">Reference proteome</keyword>
<gene>
    <name evidence="1" type="ORF">BpHYR1_047349</name>
</gene>
<name>A0A3M7SQ49_BRAPC</name>
<dbReference type="Proteomes" id="UP000276133">
    <property type="component" value="Unassembled WGS sequence"/>
</dbReference>
<evidence type="ECO:0000313" key="2">
    <source>
        <dbReference type="Proteomes" id="UP000276133"/>
    </source>
</evidence>
<reference evidence="1 2" key="1">
    <citation type="journal article" date="2018" name="Sci. Rep.">
        <title>Genomic signatures of local adaptation to the degree of environmental predictability in rotifers.</title>
        <authorList>
            <person name="Franch-Gras L."/>
            <person name="Hahn C."/>
            <person name="Garcia-Roger E.M."/>
            <person name="Carmona M.J."/>
            <person name="Serra M."/>
            <person name="Gomez A."/>
        </authorList>
    </citation>
    <scope>NUCLEOTIDE SEQUENCE [LARGE SCALE GENOMIC DNA]</scope>
    <source>
        <strain evidence="1">HYR1</strain>
    </source>
</reference>
<dbReference type="AlphaFoldDB" id="A0A3M7SQ49"/>
<comment type="caution">
    <text evidence="1">The sequence shown here is derived from an EMBL/GenBank/DDBJ whole genome shotgun (WGS) entry which is preliminary data.</text>
</comment>
<proteinExistence type="predicted"/>
<protein>
    <submittedName>
        <fullName evidence="1">Uncharacterized protein</fullName>
    </submittedName>
</protein>